<keyword evidence="1" id="KW-0175">Coiled coil</keyword>
<dbReference type="Proteomes" id="UP000275652">
    <property type="component" value="Unassembled WGS sequence"/>
</dbReference>
<feature type="non-terminal residue" evidence="2">
    <location>
        <position position="81"/>
    </location>
</feature>
<gene>
    <name evidence="2" type="ORF">DYB28_003209</name>
</gene>
<feature type="coiled-coil region" evidence="1">
    <location>
        <begin position="18"/>
        <end position="70"/>
    </location>
</feature>
<evidence type="ECO:0000313" key="2">
    <source>
        <dbReference type="EMBL" id="RLO00685.1"/>
    </source>
</evidence>
<protein>
    <submittedName>
        <fullName evidence="2">Uncharacterized protein</fullName>
    </submittedName>
</protein>
<dbReference type="EMBL" id="QUTI01039189">
    <property type="protein sequence ID" value="RLO00685.1"/>
    <property type="molecule type" value="Genomic_DNA"/>
</dbReference>
<reference evidence="2 3" key="1">
    <citation type="journal article" date="2018" name="J. Invertebr. Pathol.">
        <title>New genotyping method for the causative agent of crayfish plague (Aphanomyces astaci) based on whole genome data.</title>
        <authorList>
            <person name="Minardi D."/>
            <person name="Studholme D.J."/>
            <person name="van der Giezen M."/>
            <person name="Pretto T."/>
            <person name="Oidtmann B."/>
        </authorList>
    </citation>
    <scope>NUCLEOTIDE SEQUENCE [LARGE SCALE GENOMIC DNA]</scope>
    <source>
        <strain evidence="2 3">KB13</strain>
    </source>
</reference>
<evidence type="ECO:0000313" key="3">
    <source>
        <dbReference type="Proteomes" id="UP000275652"/>
    </source>
</evidence>
<comment type="caution">
    <text evidence="2">The sequence shown here is derived from an EMBL/GenBank/DDBJ whole genome shotgun (WGS) entry which is preliminary data.</text>
</comment>
<dbReference type="AlphaFoldDB" id="A0A9X8H4E1"/>
<evidence type="ECO:0000256" key="1">
    <source>
        <dbReference type="SAM" id="Coils"/>
    </source>
</evidence>
<accession>A0A9X8H4E1</accession>
<proteinExistence type="predicted"/>
<sequence length="81" mass="9117">MDAMKGGGGGGAPGGVDFSLLQREYRNMEMNRKSYSDESHQVMRRQQTVIEKLKRDNEDMKNELALATRHITESSATAQQE</sequence>
<name>A0A9X8H4E1_APHAT</name>
<organism evidence="2 3">
    <name type="scientific">Aphanomyces astaci</name>
    <name type="common">Crayfish plague agent</name>
    <dbReference type="NCBI Taxonomy" id="112090"/>
    <lineage>
        <taxon>Eukaryota</taxon>
        <taxon>Sar</taxon>
        <taxon>Stramenopiles</taxon>
        <taxon>Oomycota</taxon>
        <taxon>Saprolegniomycetes</taxon>
        <taxon>Saprolegniales</taxon>
        <taxon>Verrucalvaceae</taxon>
        <taxon>Aphanomyces</taxon>
    </lineage>
</organism>